<comment type="caution">
    <text evidence="1">The sequence shown here is derived from an EMBL/GenBank/DDBJ whole genome shotgun (WGS) entry which is preliminary data.</text>
</comment>
<dbReference type="Proteomes" id="UP001057279">
    <property type="component" value="Linkage Group LG21"/>
</dbReference>
<organism evidence="1 2">
    <name type="scientific">Ovis ammon polii x Ovis aries</name>
    <dbReference type="NCBI Taxonomy" id="2918886"/>
    <lineage>
        <taxon>Eukaryota</taxon>
        <taxon>Metazoa</taxon>
        <taxon>Chordata</taxon>
        <taxon>Craniata</taxon>
        <taxon>Vertebrata</taxon>
        <taxon>Euteleostomi</taxon>
        <taxon>Mammalia</taxon>
        <taxon>Eutheria</taxon>
        <taxon>Laurasiatheria</taxon>
        <taxon>Artiodactyla</taxon>
        <taxon>Ruminantia</taxon>
        <taxon>Pecora</taxon>
        <taxon>Bovidae</taxon>
        <taxon>Caprinae</taxon>
        <taxon>Ovis</taxon>
    </lineage>
</organism>
<gene>
    <name evidence="1" type="ORF">MJG53_016916</name>
</gene>
<proteinExistence type="predicted"/>
<sequence>MAEEFITPVYCTGVSAQVQKQRAKELGLGRHENAIKYLGQDYEQLRVHCLQRGALFRDEAFPPVPQSLGFKELGPNSSKTYGIKWKRPTELFSNPQFIVDGATRTDICQGALGDCWLLAAIASLTLNDTLLHRVVPHGQSFQDGYAGIFHFQLWQFGEWVDVVVDDLLPTKDGKLVFVHSAQGNEFWSALLEKAYAKVNGSYEALSGGSTSEGFEDFTGGVTEWYELRKAPSDLYNIILKALERGSLLGCSIDISSILDMEAVTFKKLVKGHAYSVTGAKQVNYQGQMVNLIRMRNPWGEVEWTGAWSDGSSEWNGVDPYVREQLRIKMEDGEFWMSFRDFMREFTRLEICNLTPDALKSQRFRNWNTTLYEGTWRRGSTAGGCRNYPATFWVNPQFKIRLEETDDPDPDDYGGRESGCSFLLALMQKHRRRERRFGRDMETIGFAVYEVPPELVGQPAVHLKRDFFLANASRARSEQFINLREVSTRFRLPPGEYVVVPSTFEPNKEGDFVLRFFSEKSAGTQELDDQVQANLPDEQVLSEEEIDENFKSLFRQLAGEDMEISVKELRTILNRIISKHKDLRTTGFSVESCRSMVNLMDRDGNGKLGLVEFNILWNRIRNYLSIFRKFDLDKSGSMSAYEMRMAIEFAGFKLNKKLYELIITRYSEPDLAVDFDNFVCCLVRLETMFRPTPGPRVGPGAMAFTDLLDTLGGVGRFQLVSTALLLLPCSLLACHNFLQNFTAAVPPHHCQSPANHSVAAVYGSGAWLKATIPLDPLGLPEPCRRFTRPQWALLSPNASVHGAATEGCKDGWVYNRSVFPSTIVTEWDLVCEARTLRDLAQSVYMAGVLAGAAVFGSIADRWLPESSRWLLLHGKTQAALRNLRKVAAMNGRKEEGERLTKEVVSSYIQSEFATGRPSNSVLDLFRTPAIRKVTCCLMVVWFSNSLAYYGLAMDLQKFGLSVYLVQVLFGVIDIPAMLVATTTMIYVGRRATVASFLILAGLMVISNMFVPEDMQSLRTAQAALGKGCLASSFICVYLFTGELYPTEIRQMGMGFASVNARLGGLVAPLLTMLGEFSAVLPPVGFGAPSILAGLAVCFLAETRNVPLVETIEAMERRVKERLSRKDAEEKGEEVSLQQLGVSPLKETI</sequence>
<dbReference type="EMBL" id="CM043046">
    <property type="protein sequence ID" value="KAI4561862.1"/>
    <property type="molecule type" value="Genomic_DNA"/>
</dbReference>
<accession>A0ACB9U9X2</accession>
<reference evidence="1" key="1">
    <citation type="submission" date="2022-03" db="EMBL/GenBank/DDBJ databases">
        <title>Genomic analyses of argali, domestic sheep and their hybrids provide insights into chromosomal evolution, heterosis and genetic basis of agronomic traits.</title>
        <authorList>
            <person name="Li M."/>
        </authorList>
    </citation>
    <scope>NUCLEOTIDE SEQUENCE</scope>
    <source>
        <strain evidence="1">F1 hybrid</strain>
    </source>
</reference>
<evidence type="ECO:0000313" key="1">
    <source>
        <dbReference type="EMBL" id="KAI4561862.1"/>
    </source>
</evidence>
<name>A0ACB9U9X2_9CETA</name>
<protein>
    <submittedName>
        <fullName evidence="1">Uncharacterized protein</fullName>
    </submittedName>
</protein>
<evidence type="ECO:0000313" key="2">
    <source>
        <dbReference type="Proteomes" id="UP001057279"/>
    </source>
</evidence>
<keyword evidence="2" id="KW-1185">Reference proteome</keyword>